<evidence type="ECO:0000256" key="12">
    <source>
        <dbReference type="ARBA" id="ARBA00023136"/>
    </source>
</evidence>
<gene>
    <name evidence="21" type="ORF">KP79_PYT15245</name>
</gene>
<dbReference type="Gene3D" id="1.20.58.530">
    <property type="match status" value="1"/>
</dbReference>
<evidence type="ECO:0000256" key="18">
    <source>
        <dbReference type="SAM" id="MobiDB-lite"/>
    </source>
</evidence>
<keyword evidence="12 19" id="KW-0472">Membrane</keyword>
<evidence type="ECO:0000256" key="17">
    <source>
        <dbReference type="PROSITE-ProRule" id="PRU00782"/>
    </source>
</evidence>
<evidence type="ECO:0000256" key="10">
    <source>
        <dbReference type="ARBA" id="ARBA00023054"/>
    </source>
</evidence>
<dbReference type="PRINTS" id="PR00193">
    <property type="entry name" value="MYOSINHEAVY"/>
</dbReference>
<comment type="subcellular location">
    <subcellularLocation>
        <location evidence="1">Cell membrane</location>
        <topology evidence="1">Multi-pass membrane protein</topology>
    </subcellularLocation>
</comment>
<keyword evidence="13 17" id="KW-0505">Motor protein</keyword>
<evidence type="ECO:0000256" key="15">
    <source>
        <dbReference type="ARBA" id="ARBA00046329"/>
    </source>
</evidence>
<dbReference type="Pfam" id="PF00063">
    <property type="entry name" value="Myosin_head"/>
    <property type="match status" value="1"/>
</dbReference>
<dbReference type="PANTHER" id="PTHR22914:SF42">
    <property type="entry name" value="CHITIN SYNTHASE"/>
    <property type="match status" value="1"/>
</dbReference>
<evidence type="ECO:0000256" key="14">
    <source>
        <dbReference type="ARBA" id="ARBA00023180"/>
    </source>
</evidence>
<dbReference type="Pfam" id="PF03142">
    <property type="entry name" value="Chitin_synth_2"/>
    <property type="match status" value="1"/>
</dbReference>
<dbReference type="GO" id="GO:0005524">
    <property type="term" value="F:ATP binding"/>
    <property type="evidence" value="ECO:0007669"/>
    <property type="project" value="UniProtKB-UniRule"/>
</dbReference>
<dbReference type="InterPro" id="IPR036961">
    <property type="entry name" value="Kinesin_motor_dom_sf"/>
</dbReference>
<feature type="transmembrane region" description="Helical" evidence="19">
    <location>
        <begin position="883"/>
        <end position="904"/>
    </location>
</feature>
<evidence type="ECO:0000256" key="13">
    <source>
        <dbReference type="ARBA" id="ARBA00023175"/>
    </source>
</evidence>
<evidence type="ECO:0000256" key="4">
    <source>
        <dbReference type="ARBA" id="ARBA00022676"/>
    </source>
</evidence>
<accession>A0A210QZI6</accession>
<evidence type="ECO:0000256" key="3">
    <source>
        <dbReference type="ARBA" id="ARBA00022475"/>
    </source>
</evidence>
<evidence type="ECO:0000313" key="22">
    <source>
        <dbReference type="Proteomes" id="UP000242188"/>
    </source>
</evidence>
<dbReference type="GO" id="GO:0003774">
    <property type="term" value="F:cytoskeletal motor activity"/>
    <property type="evidence" value="ECO:0007669"/>
    <property type="project" value="UniProtKB-UniRule"/>
</dbReference>
<dbReference type="EC" id="2.4.1.16" evidence="2"/>
<feature type="transmembrane region" description="Helical" evidence="19">
    <location>
        <begin position="1741"/>
        <end position="1762"/>
    </location>
</feature>
<feature type="transmembrane region" description="Helical" evidence="19">
    <location>
        <begin position="1202"/>
        <end position="1223"/>
    </location>
</feature>
<dbReference type="Gene3D" id="3.40.850.10">
    <property type="entry name" value="Kinesin motor domain"/>
    <property type="match status" value="1"/>
</dbReference>
<sequence length="2212" mass="251353">MASNTVEDLSTLDHFDNDILLRCLEESYTNDNIYTYVGDILIAVNPCSPLSIYGPQTRRKYRDLRVRGSQPPHVYWVADNAYRSLMETHLKQCIVVTGDSGAGKTETTKYALQHLIERADKCAVPDLVDKLSRVNPLIELFGNASTVFNQNSSRFGKLIELAYLPDGTLVGGKLQTFVLEKSRVVCHGLGDKNFHILHAMFAGMEESKLQCYFIEGADTYRILQEVGAQPHNCSGTFRDAEEEKEFADKFQTGMSILTKIGFSDQEVYQLIQMLAAVLHIGNIEFQVDEETGGVAIVDEVYVSIVMEILNLGEANSASLISALISRPRVVMGETIVSFKTIQQAEDGRDALAKELYNSLFNGIIDRINRELRPEQSSAGDGHSLTIGILDISGFENLRLNSFEQLLINMTNERLHQYFQQQIFDAERADYKRENVSSTDVTFKDNGDVLKLLFESPGVLSILEEEVAVPMANDKSLVSKMDKFLNSSPSYHKKNQMLMFGIAHYAGEVEYTADGFLKKNKGTLSKNLRGCFLSSENMFVKNYFTENFLFRNESGRGSLRGSFRSRLEGKKKRGRLSTIGEEKLETNTSGNKMYDSVATQYKKSLKCLIDRISTAKPNFIKCIKPNLALTSGEFDRRLVNDQLTSSGLLEVAKIRRDGYPVRMKIDIFRKRYHVIPEDIHLEEEDGKKAAEVIVHHCGVKDYKIGKSKIFLKQNGIDEIEKTLAAMLEAKKERQKEEERRKRQGSYKRHDDNLDTISEAGSVSSGCSTHSNGKGSIEKPPSYSALSDIEADQKNPVDASGLPPKKSSINPSELQEDLPAYDVFRITERDVDESNVFEERALKIMRLSTYVLLFLGILGTGTGSLLGVLMLTSGIRLDSTHKSELTTEILVCFSIPQGITCLVSFLKILFGRKEWPKLSYLFFALLLNGAQACGMGFLVYRVLPEYDTISGITLMLACVQLPTLLNIHRQIFRHRKLKLKFLKRLLVATFSIIASLIQFGFNPIVYVTEIFVPADSTSKNIVFLTVSIFLVSFGWCESFAGEDIDIICMNVPLKKWRQQISRCRDKTNFLACPLKVGIFFLCAHQLVPDVTFAFPLPVTYTDTHIPVPNSTETTVAQTAVTQSFFDRYTLLLIQVSSGYVCSYLCGIACKIHMQRFSFCLSLLLVPMLSIGLTIWLCIGGQESLPILEGTVACPANLSFDGLKGILGVALALLVSLVMLTLHVWFPSTERMAKLERLFCLPMWDGIFTAFNVLLRRKNDLMEKETERKRVGSRTKEEKKARPMVNICATMWHETRQEMLQLLKSLFRLDRYYSQNINAEKGFGVERDYFDMKIHIIFDDAFFIDPKTKQRMTNEYVQQLVECIDQASMSVAKGRIFWNNHPKKFTTPYGARLEWTLPGGIPMFFHLKDKTKVRHRKRWSQILYLYYLLGFELMGVGNESDILNKKRSRQRVKTFTSLLNKIPPHKIKQAYNTYILALDGDVDFRPDAVKLLIDRMQKNDKVAAVCGRIHPIGSGPMVWYQQFEYAVGHWLQKAAEHVFGCVLCCPGCFSLFRFAALIDDNVVKMYTTPPSEARHYIQFEQGEDRWLCTLLLQQGWKIDYCAGADSWTFAPESFKEFFVQRRRWAPSTMANILDLLSSWNSTVKMNDNISTLFIFYQLVLMGSSILGPGTVTLMIAGSYASVFSINMYYALLLSLTPVVIFIGICLKCKNDTQIMVAGLLSSVYSVVMVIVTVGMVLNMATESFLSPNVIFLVGLSVIFCIAGISHPKEILCLVHGIIYYLTVPSTFIFLTIYFLCNLNVVSWGTREGPKRVDSEEEERKRLEEEEEKQKKKKKGGKLLRALGLSTFFHEAASLIKHALGGIQEEKTVSEKSDPKEEIEAAIVKRLKERRPTLPIPQPKPAEPEPVKTEINPGAWGEADFLGTEKVQDIFKQEEEFWQYTIKKYLEPINEDKDKQLQIKDDLTSLRNNVVFGYFLMNLLFMIAIFQLQLNEEQLSEFFILGEYEPLSLAFLSVFAIVLLTQFVGMLLHRWGTFLHLMSSTRIGLCTRNFEEEYAEVAFKEAGRLQTGDPEPDYIEDLDSDTEGGSSRSNTLVRCDGIPEDPPDYPDDDQSVILPATTVPRGWEGNIPEPDYEALEPDYPSNDHREQERTPHHRYQNAYERNFSKRFETMRNMYQKRYQRRMSQVNGLNNTNISRREALYNRSLERGMKRRQSVIA</sequence>
<feature type="compositionally biased region" description="Polar residues" evidence="18">
    <location>
        <begin position="753"/>
        <end position="772"/>
    </location>
</feature>
<keyword evidence="14" id="KW-0325">Glycoprotein</keyword>
<protein>
    <recommendedName>
        <fullName evidence="2">chitin synthase</fullName>
        <ecNumber evidence="2">2.4.1.16</ecNumber>
    </recommendedName>
</protein>
<dbReference type="Proteomes" id="UP000242188">
    <property type="component" value="Unassembled WGS sequence"/>
</dbReference>
<feature type="region of interest" description="Disordered" evidence="18">
    <location>
        <begin position="2116"/>
        <end position="2147"/>
    </location>
</feature>
<evidence type="ECO:0000256" key="16">
    <source>
        <dbReference type="ARBA" id="ARBA00048014"/>
    </source>
</evidence>
<feature type="region of interest" description="Disordered" evidence="18">
    <location>
        <begin position="729"/>
        <end position="781"/>
    </location>
</feature>
<dbReference type="GO" id="GO:0005886">
    <property type="term" value="C:plasma membrane"/>
    <property type="evidence" value="ECO:0007669"/>
    <property type="project" value="UniProtKB-SubCell"/>
</dbReference>
<dbReference type="Gene3D" id="3.90.550.10">
    <property type="entry name" value="Spore Coat Polysaccharide Biosynthesis Protein SpsA, Chain A"/>
    <property type="match status" value="1"/>
</dbReference>
<keyword evidence="11 17" id="KW-0518">Myosin</keyword>
<keyword evidence="9 19" id="KW-1133">Transmembrane helix</keyword>
<dbReference type="EMBL" id="NEDP02001165">
    <property type="protein sequence ID" value="OWF54075.1"/>
    <property type="molecule type" value="Genomic_DNA"/>
</dbReference>
<feature type="transmembrane region" description="Helical" evidence="19">
    <location>
        <begin position="1019"/>
        <end position="1038"/>
    </location>
</feature>
<feature type="compositionally biased region" description="Basic and acidic residues" evidence="18">
    <location>
        <begin position="729"/>
        <end position="739"/>
    </location>
</feature>
<evidence type="ECO:0000256" key="1">
    <source>
        <dbReference type="ARBA" id="ARBA00004651"/>
    </source>
</evidence>
<keyword evidence="7 17" id="KW-0547">Nucleotide-binding</keyword>
<feature type="transmembrane region" description="Helical" evidence="19">
    <location>
        <begin position="916"/>
        <end position="941"/>
    </location>
</feature>
<keyword evidence="5" id="KW-0808">Transferase</keyword>
<feature type="region of interest" description="Disordered" evidence="18">
    <location>
        <begin position="791"/>
        <end position="810"/>
    </location>
</feature>
<feature type="binding site" evidence="17">
    <location>
        <begin position="98"/>
        <end position="105"/>
    </location>
    <ligand>
        <name>ATP</name>
        <dbReference type="ChEBI" id="CHEBI:30616"/>
    </ligand>
</feature>
<evidence type="ECO:0000256" key="5">
    <source>
        <dbReference type="ARBA" id="ARBA00022679"/>
    </source>
</evidence>
<comment type="similarity">
    <text evidence="15">Belongs to the chitin synthase family. Class IV subfamily.</text>
</comment>
<feature type="transmembrane region" description="Helical" evidence="19">
    <location>
        <begin position="848"/>
        <end position="871"/>
    </location>
</feature>
<dbReference type="InterPro" id="IPR029044">
    <property type="entry name" value="Nucleotide-diphossugar_trans"/>
</dbReference>
<dbReference type="Gene3D" id="1.20.5.4820">
    <property type="match status" value="1"/>
</dbReference>
<evidence type="ECO:0000256" key="7">
    <source>
        <dbReference type="ARBA" id="ARBA00022741"/>
    </source>
</evidence>
<proteinExistence type="inferred from homology"/>
<dbReference type="FunFam" id="3.90.550.10:FF:000139">
    <property type="entry name" value="Chitin synthase 8"/>
    <property type="match status" value="1"/>
</dbReference>
<keyword evidence="10" id="KW-0175">Coiled coil</keyword>
<dbReference type="OrthoDB" id="370884at2759"/>
<dbReference type="InterPro" id="IPR027417">
    <property type="entry name" value="P-loop_NTPase"/>
</dbReference>
<feature type="transmembrane region" description="Helical" evidence="19">
    <location>
        <begin position="1685"/>
        <end position="1703"/>
    </location>
</feature>
<feature type="transmembrane region" description="Helical" evidence="19">
    <location>
        <begin position="1774"/>
        <end position="1798"/>
    </location>
</feature>
<feature type="transmembrane region" description="Helical" evidence="19">
    <location>
        <begin position="1154"/>
        <end position="1176"/>
    </location>
</feature>
<evidence type="ECO:0000256" key="6">
    <source>
        <dbReference type="ARBA" id="ARBA00022692"/>
    </source>
</evidence>
<dbReference type="CDD" id="cd04190">
    <property type="entry name" value="Chitin_synth_C"/>
    <property type="match status" value="1"/>
</dbReference>
<feature type="domain" description="Myosin motor" evidence="20">
    <location>
        <begin position="4"/>
        <end position="723"/>
    </location>
</feature>
<dbReference type="Gene3D" id="1.10.10.820">
    <property type="match status" value="1"/>
</dbReference>
<dbReference type="GO" id="GO:0006031">
    <property type="term" value="P:chitin biosynthetic process"/>
    <property type="evidence" value="ECO:0007669"/>
    <property type="project" value="TreeGrafter"/>
</dbReference>
<dbReference type="PROSITE" id="PS51456">
    <property type="entry name" value="MYOSIN_MOTOR"/>
    <property type="match status" value="1"/>
</dbReference>
<dbReference type="GO" id="GO:0003779">
    <property type="term" value="F:actin binding"/>
    <property type="evidence" value="ECO:0007669"/>
    <property type="project" value="UniProtKB-KW"/>
</dbReference>
<feature type="transmembrane region" description="Helical" evidence="19">
    <location>
        <begin position="1065"/>
        <end position="1085"/>
    </location>
</feature>
<evidence type="ECO:0000256" key="2">
    <source>
        <dbReference type="ARBA" id="ARBA00012543"/>
    </source>
</evidence>
<feature type="transmembrane region" description="Helical" evidence="19">
    <location>
        <begin position="1709"/>
        <end position="1734"/>
    </location>
</feature>
<evidence type="ECO:0000313" key="21">
    <source>
        <dbReference type="EMBL" id="OWF54075.1"/>
    </source>
</evidence>
<feature type="region of interest" description="Disordered" evidence="18">
    <location>
        <begin position="2061"/>
        <end position="2087"/>
    </location>
</feature>
<evidence type="ECO:0000256" key="9">
    <source>
        <dbReference type="ARBA" id="ARBA00022989"/>
    </source>
</evidence>
<feature type="transmembrane region" description="Helical" evidence="19">
    <location>
        <begin position="1966"/>
        <end position="1984"/>
    </location>
</feature>
<evidence type="ECO:0000259" key="20">
    <source>
        <dbReference type="PROSITE" id="PS51456"/>
    </source>
</evidence>
<dbReference type="SMART" id="SM00242">
    <property type="entry name" value="MYSc"/>
    <property type="match status" value="1"/>
</dbReference>
<keyword evidence="8 17" id="KW-0067">ATP-binding</keyword>
<keyword evidence="22" id="KW-1185">Reference proteome</keyword>
<organism evidence="21 22">
    <name type="scientific">Mizuhopecten yessoensis</name>
    <name type="common">Japanese scallop</name>
    <name type="synonym">Patinopecten yessoensis</name>
    <dbReference type="NCBI Taxonomy" id="6573"/>
    <lineage>
        <taxon>Eukaryota</taxon>
        <taxon>Metazoa</taxon>
        <taxon>Spiralia</taxon>
        <taxon>Lophotrochozoa</taxon>
        <taxon>Mollusca</taxon>
        <taxon>Bivalvia</taxon>
        <taxon>Autobranchia</taxon>
        <taxon>Pteriomorphia</taxon>
        <taxon>Pectinida</taxon>
        <taxon>Pectinoidea</taxon>
        <taxon>Pectinidae</taxon>
        <taxon>Mizuhopecten</taxon>
    </lineage>
</organism>
<feature type="transmembrane region" description="Helical" evidence="19">
    <location>
        <begin position="1126"/>
        <end position="1147"/>
    </location>
</feature>
<dbReference type="GO" id="GO:0004100">
    <property type="term" value="F:chitin synthase activity"/>
    <property type="evidence" value="ECO:0007669"/>
    <property type="project" value="UniProtKB-EC"/>
</dbReference>
<feature type="region of interest" description="Actin-binding" evidence="17">
    <location>
        <begin position="604"/>
        <end position="626"/>
    </location>
</feature>
<feature type="transmembrane region" description="Helical" evidence="19">
    <location>
        <begin position="2004"/>
        <end position="2024"/>
    </location>
</feature>
<comment type="caution">
    <text evidence="21">The sequence shown here is derived from an EMBL/GenBank/DDBJ whole genome shotgun (WGS) entry which is preliminary data.</text>
</comment>
<dbReference type="SUPFAM" id="SSF53448">
    <property type="entry name" value="Nucleotide-diphospho-sugar transferases"/>
    <property type="match status" value="1"/>
</dbReference>
<dbReference type="InterPro" id="IPR001609">
    <property type="entry name" value="Myosin_head_motor_dom-like"/>
</dbReference>
<dbReference type="Gene3D" id="1.20.120.720">
    <property type="entry name" value="Myosin VI head, motor domain, U50 subdomain"/>
    <property type="match status" value="1"/>
</dbReference>
<comment type="similarity">
    <text evidence="17">Belongs to the TRAFAC class myosin-kinesin ATPase superfamily. Myosin family.</text>
</comment>
<keyword evidence="17" id="KW-0009">Actin-binding</keyword>
<keyword evidence="4" id="KW-0328">Glycosyltransferase</keyword>
<evidence type="ECO:0000256" key="8">
    <source>
        <dbReference type="ARBA" id="ARBA00022840"/>
    </source>
</evidence>
<feature type="compositionally biased region" description="Acidic residues" evidence="18">
    <location>
        <begin position="2066"/>
        <end position="2078"/>
    </location>
</feature>
<dbReference type="InterPro" id="IPR004835">
    <property type="entry name" value="Chitin_synth"/>
</dbReference>
<dbReference type="PANTHER" id="PTHR22914">
    <property type="entry name" value="CHITIN SYNTHASE"/>
    <property type="match status" value="1"/>
</dbReference>
<name>A0A210QZI6_MIZYE</name>
<feature type="compositionally biased region" description="Basic and acidic residues" evidence="18">
    <location>
        <begin position="2137"/>
        <end position="2146"/>
    </location>
</feature>
<keyword evidence="6 19" id="KW-0812">Transmembrane</keyword>
<keyword evidence="3" id="KW-1003">Cell membrane</keyword>
<evidence type="ECO:0000256" key="11">
    <source>
        <dbReference type="ARBA" id="ARBA00023123"/>
    </source>
</evidence>
<evidence type="ECO:0000256" key="19">
    <source>
        <dbReference type="SAM" id="Phobius"/>
    </source>
</evidence>
<feature type="transmembrane region" description="Helical" evidence="19">
    <location>
        <begin position="979"/>
        <end position="999"/>
    </location>
</feature>
<dbReference type="SUPFAM" id="SSF52540">
    <property type="entry name" value="P-loop containing nucleoside triphosphate hydrolases"/>
    <property type="match status" value="1"/>
</dbReference>
<dbReference type="GO" id="GO:0016459">
    <property type="term" value="C:myosin complex"/>
    <property type="evidence" value="ECO:0007669"/>
    <property type="project" value="UniProtKB-KW"/>
</dbReference>
<reference evidence="21 22" key="1">
    <citation type="journal article" date="2017" name="Nat. Ecol. Evol.">
        <title>Scallop genome provides insights into evolution of bilaterian karyotype and development.</title>
        <authorList>
            <person name="Wang S."/>
            <person name="Zhang J."/>
            <person name="Jiao W."/>
            <person name="Li J."/>
            <person name="Xun X."/>
            <person name="Sun Y."/>
            <person name="Guo X."/>
            <person name="Huan P."/>
            <person name="Dong B."/>
            <person name="Zhang L."/>
            <person name="Hu X."/>
            <person name="Sun X."/>
            <person name="Wang J."/>
            <person name="Zhao C."/>
            <person name="Wang Y."/>
            <person name="Wang D."/>
            <person name="Huang X."/>
            <person name="Wang R."/>
            <person name="Lv J."/>
            <person name="Li Y."/>
            <person name="Zhang Z."/>
            <person name="Liu B."/>
            <person name="Lu W."/>
            <person name="Hui Y."/>
            <person name="Liang J."/>
            <person name="Zhou Z."/>
            <person name="Hou R."/>
            <person name="Li X."/>
            <person name="Liu Y."/>
            <person name="Li H."/>
            <person name="Ning X."/>
            <person name="Lin Y."/>
            <person name="Zhao L."/>
            <person name="Xing Q."/>
            <person name="Dou J."/>
            <person name="Li Y."/>
            <person name="Mao J."/>
            <person name="Guo H."/>
            <person name="Dou H."/>
            <person name="Li T."/>
            <person name="Mu C."/>
            <person name="Jiang W."/>
            <person name="Fu Q."/>
            <person name="Fu X."/>
            <person name="Miao Y."/>
            <person name="Liu J."/>
            <person name="Yu Q."/>
            <person name="Li R."/>
            <person name="Liao H."/>
            <person name="Li X."/>
            <person name="Kong Y."/>
            <person name="Jiang Z."/>
            <person name="Chourrout D."/>
            <person name="Li R."/>
            <person name="Bao Z."/>
        </authorList>
    </citation>
    <scope>NUCLEOTIDE SEQUENCE [LARGE SCALE GENOMIC DNA]</scope>
    <source>
        <strain evidence="21 22">PY_sf001</strain>
    </source>
</reference>
<feature type="transmembrane region" description="Helical" evidence="19">
    <location>
        <begin position="1651"/>
        <end position="1673"/>
    </location>
</feature>
<comment type="catalytic activity">
    <reaction evidence="16">
        <text>[(1-&gt;4)-N-acetyl-beta-D-glucosaminyl](n) + UDP-N-acetyl-alpha-D-glucosamine = [(1-&gt;4)-N-acetyl-beta-D-glucosaminyl](n+1) + UDP + H(+)</text>
        <dbReference type="Rhea" id="RHEA:16637"/>
        <dbReference type="Rhea" id="RHEA-COMP:9593"/>
        <dbReference type="Rhea" id="RHEA-COMP:9595"/>
        <dbReference type="ChEBI" id="CHEBI:15378"/>
        <dbReference type="ChEBI" id="CHEBI:17029"/>
        <dbReference type="ChEBI" id="CHEBI:57705"/>
        <dbReference type="ChEBI" id="CHEBI:58223"/>
        <dbReference type="EC" id="2.4.1.16"/>
    </reaction>
</comment>